<evidence type="ECO:0000313" key="3">
    <source>
        <dbReference type="Proteomes" id="UP000028782"/>
    </source>
</evidence>
<dbReference type="AlphaFoldDB" id="A0A076PFI4"/>
<dbReference type="KEGG" id="ctes:O987_06850"/>
<dbReference type="RefSeq" id="WP_003057514.1">
    <property type="nucleotide sequence ID" value="NZ_CP006704.1"/>
</dbReference>
<gene>
    <name evidence="2" type="ORF">O987_06850</name>
</gene>
<name>A0A076PFI4_COMTE</name>
<accession>A0A076PFI4</accession>
<dbReference type="Proteomes" id="UP000028782">
    <property type="component" value="Chromosome"/>
</dbReference>
<keyword evidence="1" id="KW-0472">Membrane</keyword>
<proteinExistence type="predicted"/>
<reference evidence="2 3" key="1">
    <citation type="journal article" date="2014" name="Genome Announc.">
        <title>Complete Genome Sequence of Polychlorinated Biphenyl Degrader Comamonas testosteroni TK102 (NBRC 109938).</title>
        <authorList>
            <person name="Fukuda K."/>
            <person name="Hosoyama A."/>
            <person name="Tsuchikane K."/>
            <person name="Ohji S."/>
            <person name="Yamazoe A."/>
            <person name="Fujita N."/>
            <person name="Shintani M."/>
            <person name="Kimbara K."/>
        </authorList>
    </citation>
    <scope>NUCLEOTIDE SEQUENCE [LARGE SCALE GENOMIC DNA]</scope>
    <source>
        <strain evidence="2">TK102</strain>
    </source>
</reference>
<dbReference type="Pfam" id="PF10981">
    <property type="entry name" value="DUF2788"/>
    <property type="match status" value="1"/>
</dbReference>
<feature type="transmembrane region" description="Helical" evidence="1">
    <location>
        <begin position="12"/>
        <end position="33"/>
    </location>
</feature>
<dbReference type="EMBL" id="CP006704">
    <property type="protein sequence ID" value="AIJ45519.1"/>
    <property type="molecule type" value="Genomic_DNA"/>
</dbReference>
<feature type="transmembrane region" description="Helical" evidence="1">
    <location>
        <begin position="45"/>
        <end position="68"/>
    </location>
</feature>
<evidence type="ECO:0008006" key="4">
    <source>
        <dbReference type="Google" id="ProtNLM"/>
    </source>
</evidence>
<evidence type="ECO:0000256" key="1">
    <source>
        <dbReference type="SAM" id="Phobius"/>
    </source>
</evidence>
<dbReference type="HOGENOM" id="CLU_190515_0_0_4"/>
<keyword evidence="1" id="KW-0812">Transmembrane</keyword>
<organism evidence="2 3">
    <name type="scientific">Comamonas testosteroni TK102</name>
    <dbReference type="NCBI Taxonomy" id="1392005"/>
    <lineage>
        <taxon>Bacteria</taxon>
        <taxon>Pseudomonadati</taxon>
        <taxon>Pseudomonadota</taxon>
        <taxon>Betaproteobacteria</taxon>
        <taxon>Burkholderiales</taxon>
        <taxon>Comamonadaceae</taxon>
        <taxon>Comamonas</taxon>
    </lineage>
</organism>
<sequence length="71" mass="8118">MIFGYTEEQIAHFFLTWGVGAFILFMVFIILQLARQSKAGKFGTFVIFLGLGVGFVGYLAKIIIQWWIESH</sequence>
<evidence type="ECO:0000313" key="2">
    <source>
        <dbReference type="EMBL" id="AIJ45519.1"/>
    </source>
</evidence>
<dbReference type="InterPro" id="IPR021249">
    <property type="entry name" value="DUF2788"/>
</dbReference>
<keyword evidence="1" id="KW-1133">Transmembrane helix</keyword>
<protein>
    <recommendedName>
        <fullName evidence="4">DUF2788 domain-containing protein</fullName>
    </recommendedName>
</protein>